<name>A0ABP1IL09_9EUKA</name>
<feature type="transmembrane region" description="Helical" evidence="1">
    <location>
        <begin position="112"/>
        <end position="136"/>
    </location>
</feature>
<comment type="caution">
    <text evidence="2">The sequence shown here is derived from an EMBL/GenBank/DDBJ whole genome shotgun (WGS) entry which is preliminary data.</text>
</comment>
<accession>A0ABP1IL09</accession>
<evidence type="ECO:0000313" key="3">
    <source>
        <dbReference type="Proteomes" id="UP001642409"/>
    </source>
</evidence>
<feature type="transmembrane region" description="Helical" evidence="1">
    <location>
        <begin position="70"/>
        <end position="92"/>
    </location>
</feature>
<feature type="transmembrane region" description="Helical" evidence="1">
    <location>
        <begin position="39"/>
        <end position="58"/>
    </location>
</feature>
<reference evidence="2 3" key="1">
    <citation type="submission" date="2024-07" db="EMBL/GenBank/DDBJ databases">
        <authorList>
            <person name="Akdeniz Z."/>
        </authorList>
    </citation>
    <scope>NUCLEOTIDE SEQUENCE [LARGE SCALE GENOMIC DNA]</scope>
</reference>
<gene>
    <name evidence="2" type="ORF">HINF_LOCUS26488</name>
</gene>
<dbReference type="EMBL" id="CAXDID020000080">
    <property type="protein sequence ID" value="CAL6018473.1"/>
    <property type="molecule type" value="Genomic_DNA"/>
</dbReference>
<keyword evidence="1" id="KW-1133">Transmembrane helix</keyword>
<keyword evidence="1" id="KW-0472">Membrane</keyword>
<proteinExistence type="predicted"/>
<sequence length="151" mass="17548">MLLGQLQHYLVKYYADQECTLLYIRHQRPGQFNAGSQVIIGKVITLAGTIFNSCVYWLNEYFNHKYGVNLQIMCGYTGLFGFCIFMVYQFSVTIPNWTKLVTDPILEHNVVFWQWGILVKLLYGALILVQCVWSVFIKNILISELLQILII</sequence>
<protein>
    <submittedName>
        <fullName evidence="2">Uncharacterized protein</fullName>
    </submittedName>
</protein>
<evidence type="ECO:0000313" key="2">
    <source>
        <dbReference type="EMBL" id="CAL6018473.1"/>
    </source>
</evidence>
<keyword evidence="1" id="KW-0812">Transmembrane</keyword>
<keyword evidence="3" id="KW-1185">Reference proteome</keyword>
<dbReference type="Proteomes" id="UP001642409">
    <property type="component" value="Unassembled WGS sequence"/>
</dbReference>
<evidence type="ECO:0000256" key="1">
    <source>
        <dbReference type="SAM" id="Phobius"/>
    </source>
</evidence>
<organism evidence="2 3">
    <name type="scientific">Hexamita inflata</name>
    <dbReference type="NCBI Taxonomy" id="28002"/>
    <lineage>
        <taxon>Eukaryota</taxon>
        <taxon>Metamonada</taxon>
        <taxon>Diplomonadida</taxon>
        <taxon>Hexamitidae</taxon>
        <taxon>Hexamitinae</taxon>
        <taxon>Hexamita</taxon>
    </lineage>
</organism>